<gene>
    <name evidence="2" type="primary">gatA</name>
    <name evidence="2" type="ORF">E6K78_05095</name>
</gene>
<organism evidence="2 3">
    <name type="scientific">Eiseniibacteriota bacterium</name>
    <dbReference type="NCBI Taxonomy" id="2212470"/>
    <lineage>
        <taxon>Bacteria</taxon>
        <taxon>Candidatus Eiseniibacteriota</taxon>
    </lineage>
</organism>
<proteinExistence type="predicted"/>
<dbReference type="Pfam" id="PF01425">
    <property type="entry name" value="Amidase"/>
    <property type="match status" value="1"/>
</dbReference>
<dbReference type="PROSITE" id="PS00571">
    <property type="entry name" value="AMIDASES"/>
    <property type="match status" value="1"/>
</dbReference>
<sequence>MSLPKLAASSAADLGRRLAHRELSPVEVVADSLARIERFDPKLNSFLTVTGESALADARTAEAEIAAGRHRGPLHGVPLGLKDIFDTAGVRTTSGSRILTANVPARDAPVVERLRAAGTIVLGKLNLHEFAYGTTTTNPHFGPCRNPWDLDRVPGGSSGGSGAALAAGLCHLSLGTDTGGSIRVPASVCGGVGLKPTFGRVPRGGVLPLAWSLDHVGPMARCVEDAALLLCAVAGTDAGDPWSSRDGAEDFTADLERGVRGLTIGIPEPLFFDGLEPDVGQAVAQAIDVLERLGASTRRVTWPHVDRAYTAFHAMLASEASAFHRPWMGARPEDYGADVRAALEIGYFIPATAYLDARRVQLLLRDELDMIFEAADVLVTPALPRTAPPIGEPISREPTQSWTRFLAPFNLTGSPAISVPCGCDRLGLPIGLQIAGRPFDEATVLRVARAYERECGWPTLAPMARD</sequence>
<dbReference type="PANTHER" id="PTHR11895:SF176">
    <property type="entry name" value="AMIDASE AMID-RELATED"/>
    <property type="match status" value="1"/>
</dbReference>
<dbReference type="EMBL" id="VBOY01000041">
    <property type="protein sequence ID" value="TMQ67404.1"/>
    <property type="molecule type" value="Genomic_DNA"/>
</dbReference>
<dbReference type="AlphaFoldDB" id="A0A538TUV6"/>
<name>A0A538TUV6_UNCEI</name>
<evidence type="ECO:0000313" key="2">
    <source>
        <dbReference type="EMBL" id="TMQ67404.1"/>
    </source>
</evidence>
<dbReference type="GO" id="GO:0050567">
    <property type="term" value="F:glutaminyl-tRNA synthase (glutamine-hydrolyzing) activity"/>
    <property type="evidence" value="ECO:0007669"/>
    <property type="project" value="UniProtKB-EC"/>
</dbReference>
<protein>
    <submittedName>
        <fullName evidence="2">Asp-tRNA(Asn)/Glu-tRNA(Gln) amidotransferase subunit GatA</fullName>
        <ecNumber evidence="2">6.3.5.7</ecNumber>
    </submittedName>
</protein>
<evidence type="ECO:0000259" key="1">
    <source>
        <dbReference type="Pfam" id="PF01425"/>
    </source>
</evidence>
<dbReference type="InterPro" id="IPR036928">
    <property type="entry name" value="AS_sf"/>
</dbReference>
<dbReference type="Proteomes" id="UP000316609">
    <property type="component" value="Unassembled WGS sequence"/>
</dbReference>
<dbReference type="GO" id="GO:0016740">
    <property type="term" value="F:transferase activity"/>
    <property type="evidence" value="ECO:0007669"/>
    <property type="project" value="UniProtKB-KW"/>
</dbReference>
<dbReference type="EC" id="6.3.5.7" evidence="2"/>
<dbReference type="SUPFAM" id="SSF75304">
    <property type="entry name" value="Amidase signature (AS) enzymes"/>
    <property type="match status" value="1"/>
</dbReference>
<dbReference type="PANTHER" id="PTHR11895">
    <property type="entry name" value="TRANSAMIDASE"/>
    <property type="match status" value="1"/>
</dbReference>
<comment type="caution">
    <text evidence="2">The sequence shown here is derived from an EMBL/GenBank/DDBJ whole genome shotgun (WGS) entry which is preliminary data.</text>
</comment>
<reference evidence="2 3" key="1">
    <citation type="journal article" date="2019" name="Nat. Microbiol.">
        <title>Mediterranean grassland soil C-N compound turnover is dependent on rainfall and depth, and is mediated by genomically divergent microorganisms.</title>
        <authorList>
            <person name="Diamond S."/>
            <person name="Andeer P.F."/>
            <person name="Li Z."/>
            <person name="Crits-Christoph A."/>
            <person name="Burstein D."/>
            <person name="Anantharaman K."/>
            <person name="Lane K.R."/>
            <person name="Thomas B.C."/>
            <person name="Pan C."/>
            <person name="Northen T.R."/>
            <person name="Banfield J.F."/>
        </authorList>
    </citation>
    <scope>NUCLEOTIDE SEQUENCE [LARGE SCALE GENOMIC DNA]</scope>
    <source>
        <strain evidence="2">WS_8</strain>
    </source>
</reference>
<dbReference type="InterPro" id="IPR020556">
    <property type="entry name" value="Amidase_CS"/>
</dbReference>
<keyword evidence="2" id="KW-0808">Transferase</keyword>
<feature type="domain" description="Amidase" evidence="1">
    <location>
        <begin position="27"/>
        <end position="445"/>
    </location>
</feature>
<dbReference type="Gene3D" id="3.90.1300.10">
    <property type="entry name" value="Amidase signature (AS) domain"/>
    <property type="match status" value="1"/>
</dbReference>
<keyword evidence="2" id="KW-0436">Ligase</keyword>
<evidence type="ECO:0000313" key="3">
    <source>
        <dbReference type="Proteomes" id="UP000316609"/>
    </source>
</evidence>
<dbReference type="InterPro" id="IPR000120">
    <property type="entry name" value="Amidase"/>
</dbReference>
<accession>A0A538TUV6</accession>
<dbReference type="InterPro" id="IPR023631">
    <property type="entry name" value="Amidase_dom"/>
</dbReference>